<dbReference type="InterPro" id="IPR000358">
    <property type="entry name" value="RNR_small_fam"/>
</dbReference>
<proteinExistence type="inferred from homology"/>
<dbReference type="InterPro" id="IPR033909">
    <property type="entry name" value="RNR_small"/>
</dbReference>
<dbReference type="SUPFAM" id="SSF47240">
    <property type="entry name" value="Ferritin-like"/>
    <property type="match status" value="1"/>
</dbReference>
<dbReference type="Proteomes" id="UP001465976">
    <property type="component" value="Unassembled WGS sequence"/>
</dbReference>
<keyword evidence="4" id="KW-1185">Reference proteome</keyword>
<organism evidence="3 4">
    <name type="scientific">Marasmius crinis-equi</name>
    <dbReference type="NCBI Taxonomy" id="585013"/>
    <lineage>
        <taxon>Eukaryota</taxon>
        <taxon>Fungi</taxon>
        <taxon>Dikarya</taxon>
        <taxon>Basidiomycota</taxon>
        <taxon>Agaricomycotina</taxon>
        <taxon>Agaricomycetes</taxon>
        <taxon>Agaricomycetidae</taxon>
        <taxon>Agaricales</taxon>
        <taxon>Marasmiineae</taxon>
        <taxon>Marasmiaceae</taxon>
        <taxon>Marasmius</taxon>
    </lineage>
</organism>
<dbReference type="Pfam" id="PF00268">
    <property type="entry name" value="Ribonuc_red_sm"/>
    <property type="match status" value="1"/>
</dbReference>
<comment type="caution">
    <text evidence="3">The sequence shown here is derived from an EMBL/GenBank/DDBJ whole genome shotgun (WGS) entry which is preliminary data.</text>
</comment>
<gene>
    <name evidence="3" type="primary">RNR2_7</name>
    <name evidence="3" type="ORF">V5O48_004136</name>
</gene>
<comment type="similarity">
    <text evidence="1">Belongs to the ribonucleoside diphosphate reductase small chain family.</text>
</comment>
<dbReference type="InterPro" id="IPR009078">
    <property type="entry name" value="Ferritin-like_SF"/>
</dbReference>
<feature type="compositionally biased region" description="Polar residues" evidence="2">
    <location>
        <begin position="12"/>
        <end position="33"/>
    </location>
</feature>
<dbReference type="EC" id="1.17.4.1" evidence="3"/>
<evidence type="ECO:0000256" key="1">
    <source>
        <dbReference type="ARBA" id="ARBA00009303"/>
    </source>
</evidence>
<accession>A0ABR3FRN9</accession>
<sequence length="357" mass="40534">MPENTPHPASELQPSRETGSDTPTPTQANNNIAQEPLLRSSSERFILFLIKYNEIWKLYKKAEASFWKAEEIDLSKDVRDWNEKLSQDERYFLLRILAFFASADGIVVENLAARFSTEVTVPEARCFYGFQLMMENIHSETYSLLIDTYIKEATEKELLFSAIDKIPAVQEKAQWALKWISDGGRTFGERLVAFAAVEGIFFSGSFAAIFWVKKRGLLPGLTFSNELIARDEGLHTEFAVLLFGMLQMKPDSSSVRAIIEEAVALEKQFMSEALPVDLIGMSATSMGHYIEFVADRLLSSLGLDVSYNTSNPFDFMELISLEGKTNFFERRVSEYGSASFRRPEQSKGYTLKLDEEF</sequence>
<dbReference type="GO" id="GO:0004748">
    <property type="term" value="F:ribonucleoside-diphosphate reductase activity, thioredoxin disulfide as acceptor"/>
    <property type="evidence" value="ECO:0007669"/>
    <property type="project" value="UniProtKB-EC"/>
</dbReference>
<dbReference type="InterPro" id="IPR030475">
    <property type="entry name" value="RNR_small_AS"/>
</dbReference>
<protein>
    <submittedName>
        <fullName evidence="3">Ribonucleotide-diphosphate reductase (RNR), small subunit</fullName>
        <ecNumber evidence="3">1.17.4.1</ecNumber>
    </submittedName>
</protein>
<dbReference type="PROSITE" id="PS00368">
    <property type="entry name" value="RIBORED_SMALL"/>
    <property type="match status" value="1"/>
</dbReference>
<dbReference type="InterPro" id="IPR012348">
    <property type="entry name" value="RNR-like"/>
</dbReference>
<dbReference type="Gene3D" id="1.10.620.20">
    <property type="entry name" value="Ribonucleotide Reductase, subunit A"/>
    <property type="match status" value="1"/>
</dbReference>
<evidence type="ECO:0000313" key="3">
    <source>
        <dbReference type="EMBL" id="KAL0577838.1"/>
    </source>
</evidence>
<evidence type="ECO:0000313" key="4">
    <source>
        <dbReference type="Proteomes" id="UP001465976"/>
    </source>
</evidence>
<dbReference type="PANTHER" id="PTHR23409">
    <property type="entry name" value="RIBONUCLEOSIDE-DIPHOSPHATE REDUCTASE SMALL CHAIN"/>
    <property type="match status" value="1"/>
</dbReference>
<dbReference type="CDD" id="cd01049">
    <property type="entry name" value="RNRR2"/>
    <property type="match status" value="1"/>
</dbReference>
<dbReference type="PANTHER" id="PTHR23409:SF18">
    <property type="entry name" value="RIBONUCLEOSIDE-DIPHOSPHATE REDUCTASE SUBUNIT M2"/>
    <property type="match status" value="1"/>
</dbReference>
<keyword evidence="3" id="KW-0560">Oxidoreductase</keyword>
<dbReference type="EMBL" id="JBAHYK010000134">
    <property type="protein sequence ID" value="KAL0577838.1"/>
    <property type="molecule type" value="Genomic_DNA"/>
</dbReference>
<reference evidence="3 4" key="1">
    <citation type="submission" date="2024-02" db="EMBL/GenBank/DDBJ databases">
        <title>A draft genome for the cacao thread blight pathogen Marasmius crinis-equi.</title>
        <authorList>
            <person name="Cohen S.P."/>
            <person name="Baruah I.K."/>
            <person name="Amoako-Attah I."/>
            <person name="Bukari Y."/>
            <person name="Meinhardt L.W."/>
            <person name="Bailey B.A."/>
        </authorList>
    </citation>
    <scope>NUCLEOTIDE SEQUENCE [LARGE SCALE GENOMIC DNA]</scope>
    <source>
        <strain evidence="3 4">GH-76</strain>
    </source>
</reference>
<name>A0ABR3FRN9_9AGAR</name>
<evidence type="ECO:0000256" key="2">
    <source>
        <dbReference type="SAM" id="MobiDB-lite"/>
    </source>
</evidence>
<feature type="region of interest" description="Disordered" evidence="2">
    <location>
        <begin position="1"/>
        <end position="34"/>
    </location>
</feature>